<dbReference type="EMBL" id="FO082271">
    <property type="protein sequence ID" value="CCO17518.1"/>
    <property type="molecule type" value="Genomic_DNA"/>
</dbReference>
<evidence type="ECO:0000259" key="2">
    <source>
        <dbReference type="PROSITE" id="PS51397"/>
    </source>
</evidence>
<dbReference type="PANTHER" id="PTHR47796:SF1">
    <property type="entry name" value="OS08G0500800 PROTEIN"/>
    <property type="match status" value="1"/>
</dbReference>
<dbReference type="Pfam" id="PF08325">
    <property type="entry name" value="WLM"/>
    <property type="match status" value="1"/>
</dbReference>
<dbReference type="AlphaFoldDB" id="K8F7F6"/>
<dbReference type="Proteomes" id="UP000198341">
    <property type="component" value="Chromosome 8"/>
</dbReference>
<dbReference type="RefSeq" id="XP_007511397.1">
    <property type="nucleotide sequence ID" value="XM_007511335.1"/>
</dbReference>
<dbReference type="eggNOG" id="KOG4842">
    <property type="taxonomic scope" value="Eukaryota"/>
</dbReference>
<accession>K8F7F6</accession>
<keyword evidence="4" id="KW-1185">Reference proteome</keyword>
<gene>
    <name evidence="3" type="ORF">Bathy08g02250</name>
</gene>
<reference evidence="3 4" key="1">
    <citation type="submission" date="2011-10" db="EMBL/GenBank/DDBJ databases">
        <authorList>
            <person name="Genoscope - CEA"/>
        </authorList>
    </citation>
    <scope>NUCLEOTIDE SEQUENCE [LARGE SCALE GENOMIC DNA]</scope>
    <source>
        <strain evidence="3 4">RCC 1105</strain>
    </source>
</reference>
<evidence type="ECO:0000256" key="1">
    <source>
        <dbReference type="SAM" id="MobiDB-lite"/>
    </source>
</evidence>
<dbReference type="KEGG" id="bpg:Bathy08g02250"/>
<dbReference type="InterPro" id="IPR013536">
    <property type="entry name" value="WLM_dom"/>
</dbReference>
<feature type="domain" description="WLM" evidence="2">
    <location>
        <begin position="144"/>
        <end position="344"/>
    </location>
</feature>
<dbReference type="OrthoDB" id="49605at2759"/>
<organism evidence="3 4">
    <name type="scientific">Bathycoccus prasinos</name>
    <dbReference type="NCBI Taxonomy" id="41875"/>
    <lineage>
        <taxon>Eukaryota</taxon>
        <taxon>Viridiplantae</taxon>
        <taxon>Chlorophyta</taxon>
        <taxon>Mamiellophyceae</taxon>
        <taxon>Mamiellales</taxon>
        <taxon>Bathycoccaceae</taxon>
        <taxon>Bathycoccus</taxon>
    </lineage>
</organism>
<feature type="region of interest" description="Disordered" evidence="1">
    <location>
        <begin position="284"/>
        <end position="303"/>
    </location>
</feature>
<evidence type="ECO:0000313" key="4">
    <source>
        <dbReference type="Proteomes" id="UP000198341"/>
    </source>
</evidence>
<name>K8F7F6_9CHLO</name>
<dbReference type="PROSITE" id="PS51397">
    <property type="entry name" value="WLM"/>
    <property type="match status" value="1"/>
</dbReference>
<dbReference type="GeneID" id="19014204"/>
<evidence type="ECO:0000313" key="3">
    <source>
        <dbReference type="EMBL" id="CCO17518.1"/>
    </source>
</evidence>
<dbReference type="PANTHER" id="PTHR47796">
    <property type="entry name" value="ZINC METALLOPROTEINASE-LIKE PROTEIN"/>
    <property type="match status" value="1"/>
</dbReference>
<dbReference type="STRING" id="41875.K8F7F6"/>
<sequence>MIINVSFKNQLHAIRLPKREKENESTVTVLDLSEAVLEQLFKQELLLDRKTMKFVGLHPKGMPLQPFVNPETDGNIILDDTFPSIKKGKKVLLLASEVADVEKMKRDEKVDVRVRGFEDEMKREKRRDVRYLSRTNKDAYARAHDTSSNTYTFQSLRVLAVPEGMVEPSREKTMHLLERLKRDPGVVRVMETKRFQVGLLCEMPPEGLVGISETCVLGFNRNNGMEIHLRLRTDDWSGLRRYESIRRVLMHELAHNVISEHNAEFKALNSELVQLCERDWNRGRRVGGSGKTHGNEDDGYDSLSEDECMKETRKLSGMKLGGVGANVGNDPREMAARKALERFEQQQQRHLNINSDDREMSKMCSCGACDDDGEVKCQPC</sequence>
<protein>
    <submittedName>
        <fullName evidence="3">Ubiquitin/metalloprotease fusion protein</fullName>
    </submittedName>
</protein>
<proteinExistence type="predicted"/>